<keyword evidence="4" id="KW-1185">Reference proteome</keyword>
<feature type="compositionally biased region" description="Pro residues" evidence="1">
    <location>
        <begin position="250"/>
        <end position="289"/>
    </location>
</feature>
<dbReference type="RefSeq" id="XP_044555965.1">
    <property type="nucleotide sequence ID" value="XM_044693407.1"/>
</dbReference>
<evidence type="ECO:0000313" key="4">
    <source>
        <dbReference type="Proteomes" id="UP000816034"/>
    </source>
</evidence>
<feature type="compositionally biased region" description="Pro residues" evidence="1">
    <location>
        <begin position="213"/>
        <end position="237"/>
    </location>
</feature>
<comment type="caution">
    <text evidence="3">The sequence shown here is derived from an EMBL/GenBank/DDBJ whole genome shotgun (WGS) entry which is preliminary data.</text>
</comment>
<gene>
    <name evidence="3" type="ORF">C9374_003835</name>
</gene>
<sequence length="479" mass="52722">MDFLWLLIILLLIVGCSNIYSLSLDTTQLQPKSETTITTSFTSISYSNIIQGAQLYKNGVAQPLTTKPLTDLNLMIKGEKIPAYEDALGRPFYMSKDNQVMYFDPNNPETPNIPNLEDPSSTTGQALYDSKKRRYFVDAIGRAFYMDQKTGLPFFIDNNNKDYFIDKYNRIYFRDELGRYYYIDISTGRQIFFLPPNTVQDIPGLDLSKKPQKPPPIVVTVPTPPPQTTTTIPPTPKPQKSTKPPVVVVPVPPKPPIQQQPTPPIVVTVPPPPPQTVPTQPPVSQPKPPVVVVTQPSTQQPPTQSSSIYVNTLSSRYADVVNPNVLAGGPFVDSNGRVYYKDQNGQTTYHDANGQPYYIDPITNQCYVLNKLGEKVDCGVDSSSLTQANSGNSKRTYLYGNDGTIYMVNSNGELIETSKSRADLDSQVSGVGAATTNGASTSLAPAKGYVLVDGKVYWVDTSGDTVPFKDAPKATERVR</sequence>
<reference evidence="3 4" key="1">
    <citation type="journal article" date="2018" name="BMC Genomics">
        <title>The genome of Naegleria lovaniensis, the basis for a comparative approach to unravel pathogenicity factors of the human pathogenic amoeba N. fowleri.</title>
        <authorList>
            <person name="Liechti N."/>
            <person name="Schurch N."/>
            <person name="Bruggmann R."/>
            <person name="Wittwer M."/>
        </authorList>
    </citation>
    <scope>NUCLEOTIDE SEQUENCE [LARGE SCALE GENOMIC DNA]</scope>
    <source>
        <strain evidence="3 4">ATCC 30569</strain>
    </source>
</reference>
<feature type="signal peptide" evidence="2">
    <location>
        <begin position="1"/>
        <end position="18"/>
    </location>
</feature>
<dbReference type="AlphaFoldDB" id="A0AA88KSE1"/>
<organism evidence="3 4">
    <name type="scientific">Naegleria lovaniensis</name>
    <name type="common">Amoeba</name>
    <dbReference type="NCBI Taxonomy" id="51637"/>
    <lineage>
        <taxon>Eukaryota</taxon>
        <taxon>Discoba</taxon>
        <taxon>Heterolobosea</taxon>
        <taxon>Tetramitia</taxon>
        <taxon>Eutetramitia</taxon>
        <taxon>Vahlkampfiidae</taxon>
        <taxon>Naegleria</taxon>
    </lineage>
</organism>
<keyword evidence="2" id="KW-0732">Signal</keyword>
<evidence type="ECO:0000256" key="1">
    <source>
        <dbReference type="SAM" id="MobiDB-lite"/>
    </source>
</evidence>
<evidence type="ECO:0008006" key="5">
    <source>
        <dbReference type="Google" id="ProtNLM"/>
    </source>
</evidence>
<dbReference type="EMBL" id="PYSW02000001">
    <property type="protein sequence ID" value="KAG2394071.1"/>
    <property type="molecule type" value="Genomic_DNA"/>
</dbReference>
<evidence type="ECO:0000313" key="3">
    <source>
        <dbReference type="EMBL" id="KAG2394071.1"/>
    </source>
</evidence>
<accession>A0AA88KSE1</accession>
<feature type="region of interest" description="Disordered" evidence="1">
    <location>
        <begin position="204"/>
        <end position="306"/>
    </location>
</feature>
<evidence type="ECO:0000256" key="2">
    <source>
        <dbReference type="SAM" id="SignalP"/>
    </source>
</evidence>
<proteinExistence type="predicted"/>
<name>A0AA88KSE1_NAELO</name>
<feature type="compositionally biased region" description="Low complexity" evidence="1">
    <location>
        <begin position="290"/>
        <end position="304"/>
    </location>
</feature>
<protein>
    <recommendedName>
        <fullName evidence="5">OCRE domain-containing protein</fullName>
    </recommendedName>
</protein>
<dbReference type="Proteomes" id="UP000816034">
    <property type="component" value="Unassembled WGS sequence"/>
</dbReference>
<dbReference type="GeneID" id="68096290"/>
<feature type="chain" id="PRO_5041737955" description="OCRE domain-containing protein" evidence="2">
    <location>
        <begin position="19"/>
        <end position="479"/>
    </location>
</feature>
<feature type="compositionally biased region" description="Low complexity" evidence="1">
    <location>
        <begin position="238"/>
        <end position="249"/>
    </location>
</feature>